<dbReference type="Gene3D" id="2.60.120.1440">
    <property type="match status" value="1"/>
</dbReference>
<dbReference type="RefSeq" id="WP_163608525.1">
    <property type="nucleotide sequence ID" value="NZ_JAABOO010000004.1"/>
</dbReference>
<keyword evidence="1" id="KW-0812">Transmembrane</keyword>
<accession>A0A6P0UXP8</accession>
<dbReference type="Pfam" id="PF04773">
    <property type="entry name" value="FecR"/>
    <property type="match status" value="1"/>
</dbReference>
<dbReference type="EMBL" id="JAABOO010000004">
    <property type="protein sequence ID" value="NER15236.1"/>
    <property type="molecule type" value="Genomic_DNA"/>
</dbReference>
<keyword evidence="5" id="KW-1185">Reference proteome</keyword>
<organism evidence="4 5">
    <name type="scientific">Leptobacterium flavescens</name>
    <dbReference type="NCBI Taxonomy" id="472055"/>
    <lineage>
        <taxon>Bacteria</taxon>
        <taxon>Pseudomonadati</taxon>
        <taxon>Bacteroidota</taxon>
        <taxon>Flavobacteriia</taxon>
        <taxon>Flavobacteriales</taxon>
        <taxon>Flavobacteriaceae</taxon>
        <taxon>Leptobacterium</taxon>
    </lineage>
</organism>
<keyword evidence="1" id="KW-1133">Transmembrane helix</keyword>
<evidence type="ECO:0000313" key="4">
    <source>
        <dbReference type="EMBL" id="NER15236.1"/>
    </source>
</evidence>
<gene>
    <name evidence="4" type="ORF">GWK08_17400</name>
</gene>
<evidence type="ECO:0000256" key="1">
    <source>
        <dbReference type="SAM" id="Phobius"/>
    </source>
</evidence>
<feature type="domain" description="Protein FecR C-terminal" evidence="3">
    <location>
        <begin position="233"/>
        <end position="298"/>
    </location>
</feature>
<comment type="caution">
    <text evidence="4">The sequence shown here is derived from an EMBL/GenBank/DDBJ whole genome shotgun (WGS) entry which is preliminary data.</text>
</comment>
<evidence type="ECO:0000259" key="2">
    <source>
        <dbReference type="Pfam" id="PF04773"/>
    </source>
</evidence>
<proteinExistence type="predicted"/>
<dbReference type="GO" id="GO:0016989">
    <property type="term" value="F:sigma factor antagonist activity"/>
    <property type="evidence" value="ECO:0007669"/>
    <property type="project" value="TreeGrafter"/>
</dbReference>
<sequence length="301" mass="34823">MDQENFLARWMEGSLSEQELQEFKKTEEYHSYAKIVEHMDKLGSPDYNILEEFKKLQDKIPAQSESKVVKFRPVKLLMRVAAIFVIVIGSYYFLNQRETEIVTKVAEQKTFLLPDDSEVILNAKSVMNFSKSTWDKKREVQLKGEAYFKVAKGQTFDVVTSSGIVRVVGTQFNVKSREGYFEVSCYEGIVKVIHRNMENTLTVGDGVKMFDGELFQENDLSEMTPHWINKESTFKSIPLRFVLDELERQYDISLVKEGINEDLLFSGGFTHNNLELALQSICIPLRIKYNIEEKSVTLYSE</sequence>
<evidence type="ECO:0000313" key="5">
    <source>
        <dbReference type="Proteomes" id="UP000468581"/>
    </source>
</evidence>
<feature type="domain" description="FecR protein" evidence="2">
    <location>
        <begin position="100"/>
        <end position="191"/>
    </location>
</feature>
<dbReference type="Pfam" id="PF16344">
    <property type="entry name" value="FecR_C"/>
    <property type="match status" value="1"/>
</dbReference>
<keyword evidence="4" id="KW-0808">Transferase</keyword>
<name>A0A6P0UXP8_9FLAO</name>
<dbReference type="GO" id="GO:0016301">
    <property type="term" value="F:kinase activity"/>
    <property type="evidence" value="ECO:0007669"/>
    <property type="project" value="UniProtKB-KW"/>
</dbReference>
<keyword evidence="4" id="KW-0418">Kinase</keyword>
<feature type="transmembrane region" description="Helical" evidence="1">
    <location>
        <begin position="76"/>
        <end position="94"/>
    </location>
</feature>
<dbReference type="Gene3D" id="3.55.50.30">
    <property type="match status" value="1"/>
</dbReference>
<dbReference type="InterPro" id="IPR006860">
    <property type="entry name" value="FecR"/>
</dbReference>
<dbReference type="InterPro" id="IPR012373">
    <property type="entry name" value="Ferrdict_sens_TM"/>
</dbReference>
<protein>
    <submittedName>
        <fullName evidence="4">Histidine kinase</fullName>
    </submittedName>
</protein>
<dbReference type="InterPro" id="IPR032508">
    <property type="entry name" value="FecR_C"/>
</dbReference>
<dbReference type="PIRSF" id="PIRSF018266">
    <property type="entry name" value="FecR"/>
    <property type="match status" value="1"/>
</dbReference>
<dbReference type="PANTHER" id="PTHR30273">
    <property type="entry name" value="PERIPLASMIC SIGNAL SENSOR AND SIGMA FACTOR ACTIVATOR FECR-RELATED"/>
    <property type="match status" value="1"/>
</dbReference>
<dbReference type="AlphaFoldDB" id="A0A6P0UXP8"/>
<dbReference type="Proteomes" id="UP000468581">
    <property type="component" value="Unassembled WGS sequence"/>
</dbReference>
<evidence type="ECO:0000259" key="3">
    <source>
        <dbReference type="Pfam" id="PF16344"/>
    </source>
</evidence>
<dbReference type="PANTHER" id="PTHR30273:SF2">
    <property type="entry name" value="PROTEIN FECR"/>
    <property type="match status" value="1"/>
</dbReference>
<reference evidence="4 5" key="1">
    <citation type="submission" date="2020-01" db="EMBL/GenBank/DDBJ databases">
        <title>Leptobacterium flavescens.</title>
        <authorList>
            <person name="Wang G."/>
        </authorList>
    </citation>
    <scope>NUCLEOTIDE SEQUENCE [LARGE SCALE GENOMIC DNA]</scope>
    <source>
        <strain evidence="4 5">KCTC 22160</strain>
    </source>
</reference>
<keyword evidence="1" id="KW-0472">Membrane</keyword>